<sequence length="252" mass="28818">MTNKFSAKFLEIFKNLKSDAVPRPPRQRESFSSPETPPAESFNENVTNSHNQEDQFGEQNDSKKKNKKPKFKKSFSAPPMDTPEDEEDKQRSNGSNVNTQASGNVINIVNSKNVRCGNEIVYYMGPVYGQPSRSKTPPSDDDNDEPIVKTNLIVLLLEANQKVEHEYMDYISKNLGKNWHNFFRRLGYTQGQIETAEIDMAKYGIAEARYKLLLDWVRNDDDGTLGKLARILWDDGERQMVKELAALYSDNK</sequence>
<dbReference type="OrthoDB" id="535509at2759"/>
<dbReference type="PROSITE" id="PS50017">
    <property type="entry name" value="DEATH_DOMAIN"/>
    <property type="match status" value="1"/>
</dbReference>
<dbReference type="AlphaFoldDB" id="A0A8J9UVZ4"/>
<evidence type="ECO:0000313" key="4">
    <source>
        <dbReference type="Proteomes" id="UP000838878"/>
    </source>
</evidence>
<dbReference type="SUPFAM" id="SSF47986">
    <property type="entry name" value="DEATH domain"/>
    <property type="match status" value="1"/>
</dbReference>
<dbReference type="Pfam" id="PF00531">
    <property type="entry name" value="Death"/>
    <property type="match status" value="1"/>
</dbReference>
<keyword evidence="4" id="KW-1185">Reference proteome</keyword>
<feature type="region of interest" description="Disordered" evidence="1">
    <location>
        <begin position="14"/>
        <end position="100"/>
    </location>
</feature>
<protein>
    <recommendedName>
        <fullName evidence="2">Death domain-containing protein</fullName>
    </recommendedName>
</protein>
<accession>A0A8J9UVZ4</accession>
<evidence type="ECO:0000313" key="3">
    <source>
        <dbReference type="EMBL" id="CAH0727461.1"/>
    </source>
</evidence>
<name>A0A8J9UVZ4_9NEOP</name>
<dbReference type="Gene3D" id="1.10.533.10">
    <property type="entry name" value="Death Domain, Fas"/>
    <property type="match status" value="1"/>
</dbReference>
<dbReference type="GO" id="GO:0007165">
    <property type="term" value="P:signal transduction"/>
    <property type="evidence" value="ECO:0007669"/>
    <property type="project" value="InterPro"/>
</dbReference>
<feature type="domain" description="Death" evidence="2">
    <location>
        <begin position="164"/>
        <end position="248"/>
    </location>
</feature>
<feature type="compositionally biased region" description="Basic residues" evidence="1">
    <location>
        <begin position="64"/>
        <end position="73"/>
    </location>
</feature>
<reference evidence="3" key="1">
    <citation type="submission" date="2021-12" db="EMBL/GenBank/DDBJ databases">
        <authorList>
            <person name="Martin H S."/>
        </authorList>
    </citation>
    <scope>NUCLEOTIDE SEQUENCE</scope>
</reference>
<dbReference type="InterPro" id="IPR000488">
    <property type="entry name" value="Death_dom"/>
</dbReference>
<proteinExistence type="predicted"/>
<feature type="non-terminal residue" evidence="3">
    <location>
        <position position="252"/>
    </location>
</feature>
<gene>
    <name evidence="3" type="ORF">BINO364_LOCUS12798</name>
</gene>
<evidence type="ECO:0000259" key="2">
    <source>
        <dbReference type="PROSITE" id="PS50017"/>
    </source>
</evidence>
<dbReference type="EMBL" id="OV170226">
    <property type="protein sequence ID" value="CAH0727461.1"/>
    <property type="molecule type" value="Genomic_DNA"/>
</dbReference>
<dbReference type="Proteomes" id="UP000838878">
    <property type="component" value="Chromosome 6"/>
</dbReference>
<dbReference type="InterPro" id="IPR011029">
    <property type="entry name" value="DEATH-like_dom_sf"/>
</dbReference>
<organism evidence="3 4">
    <name type="scientific">Brenthis ino</name>
    <name type="common">lesser marbled fritillary</name>
    <dbReference type="NCBI Taxonomy" id="405034"/>
    <lineage>
        <taxon>Eukaryota</taxon>
        <taxon>Metazoa</taxon>
        <taxon>Ecdysozoa</taxon>
        <taxon>Arthropoda</taxon>
        <taxon>Hexapoda</taxon>
        <taxon>Insecta</taxon>
        <taxon>Pterygota</taxon>
        <taxon>Neoptera</taxon>
        <taxon>Endopterygota</taxon>
        <taxon>Lepidoptera</taxon>
        <taxon>Glossata</taxon>
        <taxon>Ditrysia</taxon>
        <taxon>Papilionoidea</taxon>
        <taxon>Nymphalidae</taxon>
        <taxon>Heliconiinae</taxon>
        <taxon>Argynnini</taxon>
        <taxon>Brenthis</taxon>
    </lineage>
</organism>
<evidence type="ECO:0000256" key="1">
    <source>
        <dbReference type="SAM" id="MobiDB-lite"/>
    </source>
</evidence>
<dbReference type="CDD" id="cd01670">
    <property type="entry name" value="Death"/>
    <property type="match status" value="1"/>
</dbReference>